<organism evidence="2 3">
    <name type="scientific">Candidatus Anaerobiospirillum pullicola</name>
    <dbReference type="NCBI Taxonomy" id="2838451"/>
    <lineage>
        <taxon>Bacteria</taxon>
        <taxon>Pseudomonadati</taxon>
        <taxon>Pseudomonadota</taxon>
        <taxon>Gammaproteobacteria</taxon>
        <taxon>Aeromonadales</taxon>
        <taxon>Succinivibrionaceae</taxon>
        <taxon>Anaerobiospirillum</taxon>
    </lineage>
</organism>
<proteinExistence type="predicted"/>
<dbReference type="EMBL" id="JAHLFE010000223">
    <property type="protein sequence ID" value="MBU3845333.1"/>
    <property type="molecule type" value="Genomic_DNA"/>
</dbReference>
<reference evidence="2" key="2">
    <citation type="submission" date="2021-04" db="EMBL/GenBank/DDBJ databases">
        <authorList>
            <person name="Gilroy R."/>
        </authorList>
    </citation>
    <scope>NUCLEOTIDE SEQUENCE</scope>
    <source>
        <strain evidence="2">378</strain>
    </source>
</reference>
<dbReference type="SUPFAM" id="SSF52540">
    <property type="entry name" value="P-loop containing nucleoside triphosphate hydrolases"/>
    <property type="match status" value="1"/>
</dbReference>
<evidence type="ECO:0000259" key="1">
    <source>
        <dbReference type="Pfam" id="PF09820"/>
    </source>
</evidence>
<dbReference type="PANTHER" id="PTHR34825">
    <property type="entry name" value="CONSERVED PROTEIN, WITH A WEAK D-GALACTARATE DEHYDRATASE/ALTRONATE HYDROLASE DOMAIN"/>
    <property type="match status" value="1"/>
</dbReference>
<dbReference type="Proteomes" id="UP000733611">
    <property type="component" value="Unassembled WGS sequence"/>
</dbReference>
<sequence length="559" mass="63543">MPTFLQLRNQLPVGQTFAGIRESGRIYVDKTRYLYDLATSDQPWLLTRPRRFGKSTLVSAFEELFLHGVAPYDGHESYFKGLEIEHLWPQLPDNEGPFYVLHLDFGELLIDCQSVADFKDQLNEAIVQFASDAHLELKTTEGSKQNAFKLLLKAVPNGSLVLLVDEYDAPLTTLLEADDDAASKAMTKALRDFFLLVKTNSRKFRFTFITGITRLKDTSMFSVGNAIVDISQDPYFGAICGITREELQSYFPEHLRCAAAQWLKLPVEQVSSQQVEQLVNELAAWYDGYCFDSDGENHVFSLWSVLCFFRAHNIKFSPYWFEVSGQRQLRKILSQKSWQERSKLLSGESLQVGLGDFLSPSTLQTMLPEVLLFQAGYLTLKSPVDFIVSLGVPNKEIEIALTRETFAEFLPNFKEVFESYSTKLRTAVETHDAAGLQQCCNELLHGADYDHYPLTQESAIAFGLKLGISLSLHVRVDLNKHEALGRPDVLFDWQDTTVVIELKYAQTKGDTQKLLQQAVQQILDKKYGETYDRRQILWRLAMVFCAEAREITDVQVVSA</sequence>
<gene>
    <name evidence="2" type="ORF">H9847_10815</name>
</gene>
<evidence type="ECO:0000313" key="2">
    <source>
        <dbReference type="EMBL" id="MBU3845333.1"/>
    </source>
</evidence>
<feature type="domain" description="AAA-ATPase-like" evidence="1">
    <location>
        <begin position="15"/>
        <end position="221"/>
    </location>
</feature>
<name>A0A948TIJ9_9GAMM</name>
<keyword evidence="2" id="KW-0067">ATP-binding</keyword>
<dbReference type="InterPro" id="IPR027417">
    <property type="entry name" value="P-loop_NTPase"/>
</dbReference>
<dbReference type="AlphaFoldDB" id="A0A948TIJ9"/>
<comment type="caution">
    <text evidence="2">The sequence shown here is derived from an EMBL/GenBank/DDBJ whole genome shotgun (WGS) entry which is preliminary data.</text>
</comment>
<reference evidence="2" key="1">
    <citation type="journal article" date="2021" name="PeerJ">
        <title>Extensive microbial diversity within the chicken gut microbiome revealed by metagenomics and culture.</title>
        <authorList>
            <person name="Gilroy R."/>
            <person name="Ravi A."/>
            <person name="Getino M."/>
            <person name="Pursley I."/>
            <person name="Horton D.L."/>
            <person name="Alikhan N.F."/>
            <person name="Baker D."/>
            <person name="Gharbi K."/>
            <person name="Hall N."/>
            <person name="Watson M."/>
            <person name="Adriaenssens E.M."/>
            <person name="Foster-Nyarko E."/>
            <person name="Jarju S."/>
            <person name="Secka A."/>
            <person name="Antonio M."/>
            <person name="Oren A."/>
            <person name="Chaudhuri R.R."/>
            <person name="La Ragione R."/>
            <person name="Hildebrand F."/>
            <person name="Pallen M.J."/>
        </authorList>
    </citation>
    <scope>NUCLEOTIDE SEQUENCE</scope>
    <source>
        <strain evidence="2">378</strain>
    </source>
</reference>
<protein>
    <submittedName>
        <fullName evidence="2">ATP-binding protein</fullName>
    </submittedName>
</protein>
<keyword evidence="2" id="KW-0547">Nucleotide-binding</keyword>
<accession>A0A948TIJ9</accession>
<dbReference type="PANTHER" id="PTHR34825:SF1">
    <property type="entry name" value="AAA-ATPASE-LIKE DOMAIN-CONTAINING PROTEIN"/>
    <property type="match status" value="1"/>
</dbReference>
<dbReference type="InterPro" id="IPR018631">
    <property type="entry name" value="AAA-ATPase-like_dom"/>
</dbReference>
<evidence type="ECO:0000313" key="3">
    <source>
        <dbReference type="Proteomes" id="UP000733611"/>
    </source>
</evidence>
<dbReference type="Pfam" id="PF08011">
    <property type="entry name" value="PDDEXK_9"/>
    <property type="match status" value="1"/>
</dbReference>
<dbReference type="GO" id="GO:0005524">
    <property type="term" value="F:ATP binding"/>
    <property type="evidence" value="ECO:0007669"/>
    <property type="project" value="UniProtKB-KW"/>
</dbReference>
<dbReference type="InterPro" id="IPR012547">
    <property type="entry name" value="PDDEXK_9"/>
</dbReference>
<dbReference type="Pfam" id="PF09820">
    <property type="entry name" value="AAA-ATPase_like"/>
    <property type="match status" value="1"/>
</dbReference>